<dbReference type="KEGG" id="rpb:RPB_0808"/>
<keyword evidence="2" id="KW-1133">Transmembrane helix</keyword>
<dbReference type="AlphaFoldDB" id="Q2J1Z1"/>
<keyword evidence="2" id="KW-0472">Membrane</keyword>
<dbReference type="OrthoDB" id="8141565at2"/>
<sequence>MLELGILAVIILAAVYWMALWLMGRREDVLYGSFVSPPQGGTPEQAPEPGGGAALSAPWSSELPPPELPRRPRAAPTTGLLAGHPTPLQPKTLQPTSLQPTSLKPTALQPTTTASATPATADLPPAAVLASLLETIKRDLNDAAGNEPHNQPIK</sequence>
<keyword evidence="2" id="KW-0812">Transmembrane</keyword>
<dbReference type="RefSeq" id="WP_011439708.1">
    <property type="nucleotide sequence ID" value="NC_007778.1"/>
</dbReference>
<feature type="compositionally biased region" description="Low complexity" evidence="1">
    <location>
        <begin position="85"/>
        <end position="120"/>
    </location>
</feature>
<protein>
    <submittedName>
        <fullName evidence="3">Uncharacterized protein</fullName>
    </submittedName>
</protein>
<name>Q2J1Z1_RHOP2</name>
<dbReference type="EMBL" id="CP000250">
    <property type="protein sequence ID" value="ABD05519.1"/>
    <property type="molecule type" value="Genomic_DNA"/>
</dbReference>
<reference evidence="3 4" key="1">
    <citation type="submission" date="2006-01" db="EMBL/GenBank/DDBJ databases">
        <title>Complete sequence of Rhodopseudomonas palustris HaA2.</title>
        <authorList>
            <consortium name="US DOE Joint Genome Institute"/>
            <person name="Copeland A."/>
            <person name="Lucas S."/>
            <person name="Lapidus A."/>
            <person name="Barry K."/>
            <person name="Detter J.C."/>
            <person name="Glavina T."/>
            <person name="Hammon N."/>
            <person name="Israni S."/>
            <person name="Pitluck S."/>
            <person name="Chain P."/>
            <person name="Malfatti S."/>
            <person name="Shin M."/>
            <person name="Vergez L."/>
            <person name="Schmutz J."/>
            <person name="Larimer F."/>
            <person name="Land M."/>
            <person name="Hauser L."/>
            <person name="Pelletier D.A."/>
            <person name="Kyrpides N."/>
            <person name="Anderson I."/>
            <person name="Oda Y."/>
            <person name="Harwood C.S."/>
            <person name="Richardson P."/>
        </authorList>
    </citation>
    <scope>NUCLEOTIDE SEQUENCE [LARGE SCALE GENOMIC DNA]</scope>
    <source>
        <strain evidence="3 4">HaA2</strain>
    </source>
</reference>
<dbReference type="HOGENOM" id="CLU_1702878_0_0_5"/>
<gene>
    <name evidence="3" type="ordered locus">RPB_0808</name>
</gene>
<feature type="region of interest" description="Disordered" evidence="1">
    <location>
        <begin position="39"/>
        <end position="120"/>
    </location>
</feature>
<feature type="transmembrane region" description="Helical" evidence="2">
    <location>
        <begin position="6"/>
        <end position="24"/>
    </location>
</feature>
<evidence type="ECO:0000313" key="3">
    <source>
        <dbReference type="EMBL" id="ABD05519.1"/>
    </source>
</evidence>
<organism evidence="3 4">
    <name type="scientific">Rhodopseudomonas palustris (strain HaA2)</name>
    <dbReference type="NCBI Taxonomy" id="316058"/>
    <lineage>
        <taxon>Bacteria</taxon>
        <taxon>Pseudomonadati</taxon>
        <taxon>Pseudomonadota</taxon>
        <taxon>Alphaproteobacteria</taxon>
        <taxon>Hyphomicrobiales</taxon>
        <taxon>Nitrobacteraceae</taxon>
        <taxon>Rhodopseudomonas</taxon>
    </lineage>
</organism>
<accession>Q2J1Z1</accession>
<proteinExistence type="predicted"/>
<keyword evidence="4" id="KW-1185">Reference proteome</keyword>
<evidence type="ECO:0000313" key="4">
    <source>
        <dbReference type="Proteomes" id="UP000008809"/>
    </source>
</evidence>
<evidence type="ECO:0000256" key="1">
    <source>
        <dbReference type="SAM" id="MobiDB-lite"/>
    </source>
</evidence>
<dbReference type="Proteomes" id="UP000008809">
    <property type="component" value="Chromosome"/>
</dbReference>
<evidence type="ECO:0000256" key="2">
    <source>
        <dbReference type="SAM" id="Phobius"/>
    </source>
</evidence>